<protein>
    <recommendedName>
        <fullName evidence="4">SdpI family protein</fullName>
    </recommendedName>
</protein>
<dbReference type="Proteomes" id="UP000469215">
    <property type="component" value="Unassembled WGS sequence"/>
</dbReference>
<feature type="transmembrane region" description="Helical" evidence="1">
    <location>
        <begin position="63"/>
        <end position="85"/>
    </location>
</feature>
<evidence type="ECO:0000313" key="3">
    <source>
        <dbReference type="Proteomes" id="UP000469215"/>
    </source>
</evidence>
<proteinExistence type="predicted"/>
<keyword evidence="1" id="KW-1133">Transmembrane helix</keyword>
<keyword evidence="1" id="KW-0812">Transmembrane</keyword>
<gene>
    <name evidence="2" type="ORF">GSY69_02075</name>
</gene>
<dbReference type="RefSeq" id="WP_160952238.1">
    <property type="nucleotide sequence ID" value="NZ_WWEQ01000005.1"/>
</dbReference>
<sequence>MDDAIAAAVVLVAQAGVAALCYVTTRRAARGQLGPNGFLGIRTPATRASPEAWRRGHEAAMLYVRYMPWTAGGCAVLGVVGWILAGPAAALTVGLVGLASAVFLVLFAAVFAQLAAKDVR</sequence>
<accession>A0A6N9H403</accession>
<organism evidence="2 3">
    <name type="scientific">Brevibacterium rongguiense</name>
    <dbReference type="NCBI Taxonomy" id="2695267"/>
    <lineage>
        <taxon>Bacteria</taxon>
        <taxon>Bacillati</taxon>
        <taxon>Actinomycetota</taxon>
        <taxon>Actinomycetes</taxon>
        <taxon>Micrococcales</taxon>
        <taxon>Brevibacteriaceae</taxon>
        <taxon>Brevibacterium</taxon>
    </lineage>
</organism>
<evidence type="ECO:0008006" key="4">
    <source>
        <dbReference type="Google" id="ProtNLM"/>
    </source>
</evidence>
<dbReference type="Pfam" id="PF13630">
    <property type="entry name" value="SdpI"/>
    <property type="match status" value="1"/>
</dbReference>
<evidence type="ECO:0000256" key="1">
    <source>
        <dbReference type="SAM" id="Phobius"/>
    </source>
</evidence>
<evidence type="ECO:0000313" key="2">
    <source>
        <dbReference type="EMBL" id="MYM18797.1"/>
    </source>
</evidence>
<comment type="caution">
    <text evidence="2">The sequence shown here is derived from an EMBL/GenBank/DDBJ whole genome shotgun (WGS) entry which is preliminary data.</text>
</comment>
<feature type="transmembrane region" description="Helical" evidence="1">
    <location>
        <begin position="91"/>
        <end position="116"/>
    </location>
</feature>
<dbReference type="InterPro" id="IPR025962">
    <property type="entry name" value="SdpI/YhfL"/>
</dbReference>
<keyword evidence="1" id="KW-0472">Membrane</keyword>
<name>A0A6N9H403_9MICO</name>
<reference evidence="2 3" key="1">
    <citation type="submission" date="2020-01" db="EMBL/GenBank/DDBJ databases">
        <authorList>
            <person name="Deng T."/>
        </authorList>
    </citation>
    <scope>NUCLEOTIDE SEQUENCE [LARGE SCALE GENOMIC DNA]</scope>
    <source>
        <strain evidence="2 3">5221</strain>
    </source>
</reference>
<feature type="transmembrane region" description="Helical" evidence="1">
    <location>
        <begin position="6"/>
        <end position="23"/>
    </location>
</feature>
<keyword evidence="3" id="KW-1185">Reference proteome</keyword>
<dbReference type="EMBL" id="WWEQ01000005">
    <property type="protein sequence ID" value="MYM18797.1"/>
    <property type="molecule type" value="Genomic_DNA"/>
</dbReference>
<dbReference type="AlphaFoldDB" id="A0A6N9H403"/>